<dbReference type="EMBL" id="OC015954">
    <property type="protein sequence ID" value="CAD7268730.1"/>
    <property type="molecule type" value="Genomic_DNA"/>
</dbReference>
<gene>
    <name evidence="1" type="ORF">TSIB3V08_LOCUS12730</name>
</gene>
<protein>
    <submittedName>
        <fullName evidence="1">Uncharacterized protein</fullName>
    </submittedName>
</protein>
<evidence type="ECO:0000313" key="1">
    <source>
        <dbReference type="EMBL" id="CAD7268730.1"/>
    </source>
</evidence>
<reference evidence="1" key="1">
    <citation type="submission" date="2020-11" db="EMBL/GenBank/DDBJ databases">
        <authorList>
            <person name="Tran Van P."/>
        </authorList>
    </citation>
    <scope>NUCLEOTIDE SEQUENCE</scope>
</reference>
<accession>A0A7R9BBS3</accession>
<dbReference type="AlphaFoldDB" id="A0A7R9BBS3"/>
<organism evidence="1">
    <name type="scientific">Timema shepardi</name>
    <name type="common">Walking stick</name>
    <dbReference type="NCBI Taxonomy" id="629360"/>
    <lineage>
        <taxon>Eukaryota</taxon>
        <taxon>Metazoa</taxon>
        <taxon>Ecdysozoa</taxon>
        <taxon>Arthropoda</taxon>
        <taxon>Hexapoda</taxon>
        <taxon>Insecta</taxon>
        <taxon>Pterygota</taxon>
        <taxon>Neoptera</taxon>
        <taxon>Polyneoptera</taxon>
        <taxon>Phasmatodea</taxon>
        <taxon>Timematodea</taxon>
        <taxon>Timematoidea</taxon>
        <taxon>Timematidae</taxon>
        <taxon>Timema</taxon>
    </lineage>
</organism>
<name>A0A7R9BBS3_TIMSH</name>
<sequence>MDLTITREYLALVWEVVHSLGFAVC</sequence>
<proteinExistence type="predicted"/>